<keyword evidence="4 10" id="KW-0378">Hydrolase</keyword>
<dbReference type="AlphaFoldDB" id="A0A0A0C2M4"/>
<evidence type="ECO:0000256" key="5">
    <source>
        <dbReference type="ARBA" id="ARBA00022842"/>
    </source>
</evidence>
<keyword evidence="13" id="KW-1185">Reference proteome</keyword>
<evidence type="ECO:0000256" key="9">
    <source>
        <dbReference type="ARBA" id="ARBA00038592"/>
    </source>
</evidence>
<dbReference type="Pfam" id="PF00078">
    <property type="entry name" value="RVT_1"/>
    <property type="match status" value="1"/>
</dbReference>
<comment type="caution">
    <text evidence="12">The sequence shown here is derived from an EMBL/GenBank/DDBJ whole genome shotgun (WGS) entry which is preliminary data.</text>
</comment>
<dbReference type="InterPro" id="IPR050646">
    <property type="entry name" value="Cas1"/>
</dbReference>
<comment type="subunit">
    <text evidence="9 10">Homodimer, forms a heterotetramer with a Cas2 homodimer.</text>
</comment>
<evidence type="ECO:0000313" key="13">
    <source>
        <dbReference type="Proteomes" id="UP000054314"/>
    </source>
</evidence>
<comment type="similarity">
    <text evidence="10">Belongs to the CRISPR-associated endonuclease Cas1 family.</text>
</comment>
<evidence type="ECO:0000256" key="4">
    <source>
        <dbReference type="ARBA" id="ARBA00022801"/>
    </source>
</evidence>
<dbReference type="GO" id="GO:0003677">
    <property type="term" value="F:DNA binding"/>
    <property type="evidence" value="ECO:0007669"/>
    <property type="project" value="UniProtKB-KW"/>
</dbReference>
<dbReference type="InterPro" id="IPR042211">
    <property type="entry name" value="CRISPR-assoc_Cas1_N"/>
</dbReference>
<keyword evidence="8 10" id="KW-0464">Manganese</keyword>
<dbReference type="EC" id="3.1.-.-" evidence="10"/>
<dbReference type="PANTHER" id="PTHR34353">
    <property type="entry name" value="CRISPR-ASSOCIATED ENDONUCLEASE CAS1 1"/>
    <property type="match status" value="1"/>
</dbReference>
<dbReference type="Gene3D" id="1.20.120.920">
    <property type="entry name" value="CRISPR-associated endonuclease Cas1, C-terminal domain"/>
    <property type="match status" value="1"/>
</dbReference>
<dbReference type="GO" id="GO:0016787">
    <property type="term" value="F:hydrolase activity"/>
    <property type="evidence" value="ECO:0007669"/>
    <property type="project" value="UniProtKB-KW"/>
</dbReference>
<reference evidence="12 13" key="1">
    <citation type="submission" date="2013-08" db="EMBL/GenBank/DDBJ databases">
        <title>Genome sequencing of Cellulomonas bogoriensis 69B4.</title>
        <authorList>
            <person name="Chen F."/>
            <person name="Li Y."/>
            <person name="Wang G."/>
        </authorList>
    </citation>
    <scope>NUCLEOTIDE SEQUENCE [LARGE SCALE GENOMIC DNA]</scope>
    <source>
        <strain evidence="12 13">69B4</strain>
    </source>
</reference>
<sequence>MMARVADEGALTRAWSEVLEAAERDGRVPVSVRRFERGVAASLVRLSGELSSGRYQPSRVSEVSLRTGSGSERVLRIGAVVDRVVERSLLNALTPVIDPLLSPFAFGFRRGLGVKDAVAALARARDEGSTHVLRSDIAAAFDSVPRARAVQALSRLVPDRRVCDVVASLLARLDDYGLEGVGIAQGSAVSPLLLNLYLLPFDEALMANGFTPLRYADDIAVPAMSESQAQSAAQDVAHQLECLGLACSAPKTSIRSFDEGVHFLGVTLRARPSSTAPPPARSRPQRISMVVSEGGAVVRTRRGRVRVDRDGETVASMSLSRVARIVVQGRVGLTTPLLHEAAQRGIDVVMLSRSGGYVGRLSRRRPGDPSLRRAQARAYDSGADLERLTTAFVSGKITNMRVAVLRHQRGAGTSEEGARVAAQLAEARARASVMRSVPSLMGVEGAATRAYFGWLGSRVGEEWGFHGRARRPPPDPVNSMLSYGYVLLCAEGVSACEQAGLDPDMGFLHSDRWGRPSLALDLMEEWRPVIVDSTVLRIISNKRLKPSDFTFDAKQGARMTAHARQTFLREYEARMLTLAGSDAGAGRQPYRRLIATQAMRLAEALRTPGGPYRPYVWR</sequence>
<evidence type="ECO:0000256" key="10">
    <source>
        <dbReference type="HAMAP-Rule" id="MF_01470"/>
    </source>
</evidence>
<feature type="binding site" evidence="10">
    <location>
        <position position="524"/>
    </location>
    <ligand>
        <name>Mn(2+)</name>
        <dbReference type="ChEBI" id="CHEBI:29035"/>
    </ligand>
</feature>
<evidence type="ECO:0000256" key="3">
    <source>
        <dbReference type="ARBA" id="ARBA00022759"/>
    </source>
</evidence>
<dbReference type="Gene3D" id="3.100.10.20">
    <property type="entry name" value="CRISPR-associated endonuclease Cas1, N-terminal domain"/>
    <property type="match status" value="1"/>
</dbReference>
<evidence type="ECO:0000256" key="6">
    <source>
        <dbReference type="ARBA" id="ARBA00023118"/>
    </source>
</evidence>
<feature type="binding site" evidence="10">
    <location>
        <position position="509"/>
    </location>
    <ligand>
        <name>Mn(2+)</name>
        <dbReference type="ChEBI" id="CHEBI:29035"/>
    </ligand>
</feature>
<proteinExistence type="inferred from homology"/>
<organism evidence="12 13">
    <name type="scientific">Cellulomonas bogoriensis 69B4 = DSM 16987</name>
    <dbReference type="NCBI Taxonomy" id="1386082"/>
    <lineage>
        <taxon>Bacteria</taxon>
        <taxon>Bacillati</taxon>
        <taxon>Actinomycetota</taxon>
        <taxon>Actinomycetes</taxon>
        <taxon>Micrococcales</taxon>
        <taxon>Cellulomonadaceae</taxon>
        <taxon>Cellulomonas</taxon>
    </lineage>
</organism>
<evidence type="ECO:0000313" key="12">
    <source>
        <dbReference type="EMBL" id="KGM14440.1"/>
    </source>
</evidence>
<dbReference type="EMBL" id="AXCZ01000003">
    <property type="protein sequence ID" value="KGM14440.1"/>
    <property type="molecule type" value="Genomic_DNA"/>
</dbReference>
<dbReference type="GO" id="GO:0004519">
    <property type="term" value="F:endonuclease activity"/>
    <property type="evidence" value="ECO:0007669"/>
    <property type="project" value="UniProtKB-UniRule"/>
</dbReference>
<gene>
    <name evidence="10" type="primary">cas1</name>
    <name evidence="12" type="ORF">N869_11150</name>
</gene>
<dbReference type="CDD" id="cd01651">
    <property type="entry name" value="RT_G2_intron"/>
    <property type="match status" value="1"/>
</dbReference>
<dbReference type="Proteomes" id="UP000054314">
    <property type="component" value="Unassembled WGS sequence"/>
</dbReference>
<dbReference type="GO" id="GO:0046872">
    <property type="term" value="F:metal ion binding"/>
    <property type="evidence" value="ECO:0007669"/>
    <property type="project" value="UniProtKB-UniRule"/>
</dbReference>
<dbReference type="GO" id="GO:0051607">
    <property type="term" value="P:defense response to virus"/>
    <property type="evidence" value="ECO:0007669"/>
    <property type="project" value="UniProtKB-UniRule"/>
</dbReference>
<keyword evidence="1 10" id="KW-0540">Nuclease</keyword>
<keyword evidence="3 10" id="KW-0255">Endonuclease</keyword>
<comment type="cofactor">
    <cofactor evidence="10">
        <name>Mg(2+)</name>
        <dbReference type="ChEBI" id="CHEBI:18420"/>
    </cofactor>
    <cofactor evidence="10">
        <name>Mn(2+)</name>
        <dbReference type="ChEBI" id="CHEBI:29035"/>
    </cofactor>
</comment>
<keyword evidence="2 10" id="KW-0479">Metal-binding</keyword>
<dbReference type="InterPro" id="IPR042206">
    <property type="entry name" value="CRISPR-assoc_Cas1_C"/>
</dbReference>
<dbReference type="PROSITE" id="PS50878">
    <property type="entry name" value="RT_POL"/>
    <property type="match status" value="1"/>
</dbReference>
<dbReference type="PANTHER" id="PTHR34353:SF2">
    <property type="entry name" value="CRISPR-ASSOCIATED ENDONUCLEASE CAS1 1"/>
    <property type="match status" value="1"/>
</dbReference>
<evidence type="ECO:0000259" key="11">
    <source>
        <dbReference type="PROSITE" id="PS50878"/>
    </source>
</evidence>
<evidence type="ECO:0000256" key="1">
    <source>
        <dbReference type="ARBA" id="ARBA00022722"/>
    </source>
</evidence>
<dbReference type="NCBIfam" id="TIGR00287">
    <property type="entry name" value="cas1"/>
    <property type="match status" value="1"/>
</dbReference>
<dbReference type="HAMAP" id="MF_01470">
    <property type="entry name" value="Cas1"/>
    <property type="match status" value="1"/>
</dbReference>
<dbReference type="GO" id="GO:0043571">
    <property type="term" value="P:maintenance of CRISPR repeat elements"/>
    <property type="evidence" value="ECO:0007669"/>
    <property type="project" value="UniProtKB-UniRule"/>
</dbReference>
<dbReference type="InterPro" id="IPR000477">
    <property type="entry name" value="RT_dom"/>
</dbReference>
<feature type="binding site" evidence="10">
    <location>
        <position position="444"/>
    </location>
    <ligand>
        <name>Mn(2+)</name>
        <dbReference type="ChEBI" id="CHEBI:29035"/>
    </ligand>
</feature>
<comment type="function">
    <text evidence="10">CRISPR (clustered regularly interspaced short palindromic repeat), is an adaptive immune system that provides protection against mobile genetic elements (viruses, transposable elements and conjugative plasmids). CRISPR clusters contain spacers, sequences complementary to antecedent mobile elements, and target invading nucleic acids. CRISPR clusters are transcribed and processed into CRISPR RNA (crRNA). Acts as a dsDNA endonuclease. Involved in the integration of spacer DNA into the CRISPR cassette.</text>
</comment>
<protein>
    <recommendedName>
        <fullName evidence="10">CRISPR-associated endonuclease Cas1</fullName>
        <ecNumber evidence="10">3.1.-.-</ecNumber>
    </recommendedName>
</protein>
<name>A0A0A0C2M4_9CELL</name>
<dbReference type="CDD" id="cd09634">
    <property type="entry name" value="Cas1_I-II-III"/>
    <property type="match status" value="1"/>
</dbReference>
<keyword evidence="7 10" id="KW-0238">DNA-binding</keyword>
<dbReference type="Pfam" id="PF01867">
    <property type="entry name" value="Cas_Cas1"/>
    <property type="match status" value="1"/>
</dbReference>
<keyword evidence="6 10" id="KW-0051">Antiviral defense</keyword>
<evidence type="ECO:0000256" key="2">
    <source>
        <dbReference type="ARBA" id="ARBA00022723"/>
    </source>
</evidence>
<evidence type="ECO:0000256" key="7">
    <source>
        <dbReference type="ARBA" id="ARBA00023125"/>
    </source>
</evidence>
<dbReference type="InterPro" id="IPR002729">
    <property type="entry name" value="CRISPR-assoc_Cas1"/>
</dbReference>
<feature type="domain" description="Reverse transcriptase" evidence="11">
    <location>
        <begin position="1"/>
        <end position="268"/>
    </location>
</feature>
<accession>A0A0A0C2M4</accession>
<keyword evidence="5 10" id="KW-0460">Magnesium</keyword>
<evidence type="ECO:0000256" key="8">
    <source>
        <dbReference type="ARBA" id="ARBA00023211"/>
    </source>
</evidence>